<protein>
    <recommendedName>
        <fullName evidence="1">G domain-containing protein</fullName>
    </recommendedName>
</protein>
<evidence type="ECO:0000313" key="3">
    <source>
        <dbReference type="Proteomes" id="UP000284842"/>
    </source>
</evidence>
<name>A0A409YNA6_9AGAR</name>
<dbReference type="InterPro" id="IPR006073">
    <property type="entry name" value="GTP-bd"/>
</dbReference>
<dbReference type="Pfam" id="PF01926">
    <property type="entry name" value="MMR_HSR1"/>
    <property type="match status" value="1"/>
</dbReference>
<gene>
    <name evidence="2" type="ORF">CVT24_012068</name>
</gene>
<reference evidence="2 3" key="1">
    <citation type="journal article" date="2018" name="Evol. Lett.">
        <title>Horizontal gene cluster transfer increased hallucinogenic mushroom diversity.</title>
        <authorList>
            <person name="Reynolds H.T."/>
            <person name="Vijayakumar V."/>
            <person name="Gluck-Thaler E."/>
            <person name="Korotkin H.B."/>
            <person name="Matheny P.B."/>
            <person name="Slot J.C."/>
        </authorList>
    </citation>
    <scope>NUCLEOTIDE SEQUENCE [LARGE SCALE GENOMIC DNA]</scope>
    <source>
        <strain evidence="2 3">2629</strain>
    </source>
</reference>
<dbReference type="SUPFAM" id="SSF52540">
    <property type="entry name" value="P-loop containing nucleoside triphosphate hydrolases"/>
    <property type="match status" value="1"/>
</dbReference>
<organism evidence="2 3">
    <name type="scientific">Panaeolus cyanescens</name>
    <dbReference type="NCBI Taxonomy" id="181874"/>
    <lineage>
        <taxon>Eukaryota</taxon>
        <taxon>Fungi</taxon>
        <taxon>Dikarya</taxon>
        <taxon>Basidiomycota</taxon>
        <taxon>Agaricomycotina</taxon>
        <taxon>Agaricomycetes</taxon>
        <taxon>Agaricomycetidae</taxon>
        <taxon>Agaricales</taxon>
        <taxon>Agaricineae</taxon>
        <taxon>Galeropsidaceae</taxon>
        <taxon>Panaeolus</taxon>
    </lineage>
</organism>
<dbReference type="Gene3D" id="3.40.50.300">
    <property type="entry name" value="P-loop containing nucleotide triphosphate hydrolases"/>
    <property type="match status" value="1"/>
</dbReference>
<dbReference type="InterPro" id="IPR027417">
    <property type="entry name" value="P-loop_NTPase"/>
</dbReference>
<sequence>MRLHELHAKLGLRTHLLLGATGSGKSSFIEALAGKNHQLGISGSTLESVTQDVQVFKVVNMEWKWVGGDSEPVLIVDTPGFSDSKMSEVEIVNKVNQWIKKHDRIDHIYYFCRITDTRIPGSAWRLMKIIKSLGINPKGLKIITSMWDTIGTDGALKRAEGHFSQLRDVIWKDEIEEGASIVKFENTQSSAIEILTGITYWAYVLSYTFGSQRNSLIAQLVFPELLDRIQNSQQERQAYLDDRIRLLSNPDPDLESTLMHSHRDVDERLANYIHQLVEFGTPPEGVNVNPQSIAYQSLLNITLDSQKFVHTIEKALSQLPSLPSSTLRKTELKKTLRVAIGDYITTYVSLHTLAAPPFGSPPFTPTVKLTTADHIKLKSLMKAKQLQLRWNAR</sequence>
<dbReference type="OrthoDB" id="8954335at2759"/>
<dbReference type="GO" id="GO:0005525">
    <property type="term" value="F:GTP binding"/>
    <property type="evidence" value="ECO:0007669"/>
    <property type="project" value="InterPro"/>
</dbReference>
<dbReference type="STRING" id="181874.A0A409YNA6"/>
<proteinExistence type="predicted"/>
<feature type="domain" description="G" evidence="1">
    <location>
        <begin position="16"/>
        <end position="112"/>
    </location>
</feature>
<evidence type="ECO:0000313" key="2">
    <source>
        <dbReference type="EMBL" id="PPR04559.1"/>
    </source>
</evidence>
<dbReference type="InParanoid" id="A0A409YNA6"/>
<dbReference type="AlphaFoldDB" id="A0A409YNA6"/>
<comment type="caution">
    <text evidence="2">The sequence shown here is derived from an EMBL/GenBank/DDBJ whole genome shotgun (WGS) entry which is preliminary data.</text>
</comment>
<accession>A0A409YNA6</accession>
<dbReference type="CDD" id="cd00882">
    <property type="entry name" value="Ras_like_GTPase"/>
    <property type="match status" value="1"/>
</dbReference>
<evidence type="ECO:0000259" key="1">
    <source>
        <dbReference type="Pfam" id="PF01926"/>
    </source>
</evidence>
<dbReference type="Proteomes" id="UP000284842">
    <property type="component" value="Unassembled WGS sequence"/>
</dbReference>
<keyword evidence="3" id="KW-1185">Reference proteome</keyword>
<dbReference type="EMBL" id="NHTK01000926">
    <property type="protein sequence ID" value="PPR04559.1"/>
    <property type="molecule type" value="Genomic_DNA"/>
</dbReference>